<proteinExistence type="predicted"/>
<evidence type="ECO:0000256" key="2">
    <source>
        <dbReference type="SAM" id="SignalP"/>
    </source>
</evidence>
<accession>A0ABT8V5H1</accession>
<feature type="signal peptide" evidence="2">
    <location>
        <begin position="1"/>
        <end position="23"/>
    </location>
</feature>
<evidence type="ECO:0008006" key="5">
    <source>
        <dbReference type="Google" id="ProtNLM"/>
    </source>
</evidence>
<dbReference type="PROSITE" id="PS51257">
    <property type="entry name" value="PROKAR_LIPOPROTEIN"/>
    <property type="match status" value="1"/>
</dbReference>
<evidence type="ECO:0000256" key="1">
    <source>
        <dbReference type="SAM" id="MobiDB-lite"/>
    </source>
</evidence>
<reference evidence="3" key="1">
    <citation type="submission" date="2023-07" db="EMBL/GenBank/DDBJ databases">
        <authorList>
            <person name="Aktuganov G."/>
            <person name="Boyko T."/>
            <person name="Delegan Y."/>
            <person name="Galimzianova N."/>
            <person name="Gilvanova E."/>
            <person name="Korobov V."/>
            <person name="Kuzmina L."/>
            <person name="Melentiev A."/>
            <person name="Milman P."/>
            <person name="Ryabova A."/>
            <person name="Stupak E."/>
            <person name="Yasakov T."/>
            <person name="Zharikova N."/>
            <person name="Zhurenko E."/>
        </authorList>
    </citation>
    <scope>NUCLEOTIDE SEQUENCE</scope>
    <source>
        <strain evidence="3">IB-739</strain>
    </source>
</reference>
<keyword evidence="2" id="KW-0732">Signal</keyword>
<organism evidence="3 4">
    <name type="scientific">Paenibacillus ehimensis</name>
    <dbReference type="NCBI Taxonomy" id="79264"/>
    <lineage>
        <taxon>Bacteria</taxon>
        <taxon>Bacillati</taxon>
        <taxon>Bacillota</taxon>
        <taxon>Bacilli</taxon>
        <taxon>Bacillales</taxon>
        <taxon>Paenibacillaceae</taxon>
        <taxon>Paenibacillus</taxon>
    </lineage>
</organism>
<gene>
    <name evidence="3" type="ORF">Q3C12_01775</name>
</gene>
<evidence type="ECO:0000313" key="3">
    <source>
        <dbReference type="EMBL" id="MDO3675712.1"/>
    </source>
</evidence>
<feature type="region of interest" description="Disordered" evidence="1">
    <location>
        <begin position="26"/>
        <end position="51"/>
    </location>
</feature>
<feature type="chain" id="PRO_5045802217" description="Lipoprotein" evidence="2">
    <location>
        <begin position="24"/>
        <end position="372"/>
    </location>
</feature>
<evidence type="ECO:0000313" key="4">
    <source>
        <dbReference type="Proteomes" id="UP001168883"/>
    </source>
</evidence>
<dbReference type="Proteomes" id="UP001168883">
    <property type="component" value="Unassembled WGS sequence"/>
</dbReference>
<comment type="caution">
    <text evidence="3">The sequence shown here is derived from an EMBL/GenBank/DDBJ whole genome shotgun (WGS) entry which is preliminary data.</text>
</comment>
<name>A0ABT8V5H1_9BACL</name>
<sequence length="372" mass="42287">MKSIASGVIILAVLILVGCNNVATNRQPDPASSPDSSPTNSPTNSLASNPSNYVKTYKDETHKQIQYGKISINFDEYHIVSDTSSDRNETFKLEIDKGKVRPETHMTITIRAIKKQDFLNTENIITYLSDMSPDYEKIRIYNNVTDDSGIISLYSVTGGELTNYVVCYRDACYLVESDYSILEVYLFKNNPTANYVVNKLKIECANSFTTNVNQTIYYNKNKFEKAKYDITQGKGGTKYSAELSFDNKEYLNHFTLKNEKGENLLTLSTEASSSNEDIAIKFLDVNMDGYADIQFLEEEGTINNRHALYVWDDSAKNFVKVKCDEMLSHFEVYDGYLKNWQKGSANSGVIQKLVWKNKDTLIKESEEQYQAN</sequence>
<keyword evidence="4" id="KW-1185">Reference proteome</keyword>
<feature type="compositionally biased region" description="Low complexity" evidence="1">
    <location>
        <begin position="28"/>
        <end position="51"/>
    </location>
</feature>
<dbReference type="EMBL" id="JAUMKJ010000001">
    <property type="protein sequence ID" value="MDO3675712.1"/>
    <property type="molecule type" value="Genomic_DNA"/>
</dbReference>
<dbReference type="RefSeq" id="WP_302877078.1">
    <property type="nucleotide sequence ID" value="NZ_JAUMKJ010000001.1"/>
</dbReference>
<protein>
    <recommendedName>
        <fullName evidence="5">Lipoprotein</fullName>
    </recommendedName>
</protein>